<reference evidence="1 2" key="1">
    <citation type="submission" date="2024-07" db="EMBL/GenBank/DDBJ databases">
        <title>Draft Genome Sequence of Ferrimicrobium acidiphilum Strain YE2023, Isolated from a Pulp of Bioleach Reactor.</title>
        <authorList>
            <person name="Elkina Y.A."/>
            <person name="Bulaeva A.G."/>
            <person name="Beletsky A.V."/>
            <person name="Mardanov A.V."/>
        </authorList>
    </citation>
    <scope>NUCLEOTIDE SEQUENCE [LARGE SCALE GENOMIC DNA]</scope>
    <source>
        <strain evidence="1 2">YE2023</strain>
    </source>
</reference>
<dbReference type="Proteomes" id="UP001560267">
    <property type="component" value="Unassembled WGS sequence"/>
</dbReference>
<dbReference type="RefSeq" id="WP_298403637.1">
    <property type="nucleotide sequence ID" value="NZ_JBFSHR010000022.1"/>
</dbReference>
<comment type="caution">
    <text evidence="1">The sequence shown here is derived from an EMBL/GenBank/DDBJ whole genome shotgun (WGS) entry which is preliminary data.</text>
</comment>
<dbReference type="SUPFAM" id="SSF56784">
    <property type="entry name" value="HAD-like"/>
    <property type="match status" value="1"/>
</dbReference>
<accession>A0ABV3Y2B6</accession>
<proteinExistence type="predicted"/>
<sequence>MITLNGSYRLKTRRVEAALAAYTYAARACSVRPSDMMLVAVHPWDVDGAKRVGLGTVWLNRQGRQYPNYFLAPDHSLTALSELAGIIG</sequence>
<dbReference type="InterPro" id="IPR036412">
    <property type="entry name" value="HAD-like_sf"/>
</dbReference>
<dbReference type="EMBL" id="JBFSHR010000022">
    <property type="protein sequence ID" value="MEX6429707.1"/>
    <property type="molecule type" value="Genomic_DNA"/>
</dbReference>
<organism evidence="1 2">
    <name type="scientific">Ferrimicrobium acidiphilum</name>
    <dbReference type="NCBI Taxonomy" id="121039"/>
    <lineage>
        <taxon>Bacteria</taxon>
        <taxon>Bacillati</taxon>
        <taxon>Actinomycetota</taxon>
        <taxon>Acidimicrobiia</taxon>
        <taxon>Acidimicrobiales</taxon>
        <taxon>Acidimicrobiaceae</taxon>
        <taxon>Ferrimicrobium</taxon>
    </lineage>
</organism>
<dbReference type="Gene3D" id="3.40.50.1000">
    <property type="entry name" value="HAD superfamily/HAD-like"/>
    <property type="match status" value="1"/>
</dbReference>
<dbReference type="InterPro" id="IPR023214">
    <property type="entry name" value="HAD_sf"/>
</dbReference>
<evidence type="ECO:0000313" key="2">
    <source>
        <dbReference type="Proteomes" id="UP001560267"/>
    </source>
</evidence>
<protein>
    <recommendedName>
        <fullName evidence="3">2-haloacid dehalogenase</fullName>
    </recommendedName>
</protein>
<name>A0ABV3Y2B6_9ACTN</name>
<evidence type="ECO:0000313" key="1">
    <source>
        <dbReference type="EMBL" id="MEX6429707.1"/>
    </source>
</evidence>
<gene>
    <name evidence="1" type="ORF">AB6A68_07630</name>
</gene>
<keyword evidence="2" id="KW-1185">Reference proteome</keyword>
<evidence type="ECO:0008006" key="3">
    <source>
        <dbReference type="Google" id="ProtNLM"/>
    </source>
</evidence>